<dbReference type="EMBL" id="KI660152">
    <property type="protein sequence ID" value="ETN77769.1"/>
    <property type="molecule type" value="Genomic_DNA"/>
</dbReference>
<feature type="region of interest" description="Disordered" evidence="1">
    <location>
        <begin position="55"/>
        <end position="84"/>
    </location>
</feature>
<evidence type="ECO:0000313" key="2">
    <source>
        <dbReference type="EMBL" id="ETN77769.1"/>
    </source>
</evidence>
<dbReference type="AlphaFoldDB" id="W2T848"/>
<accession>W2T848</accession>
<dbReference type="KEGG" id="nai:NECAME_10809"/>
<organism evidence="2 3">
    <name type="scientific">Necator americanus</name>
    <name type="common">Human hookworm</name>
    <dbReference type="NCBI Taxonomy" id="51031"/>
    <lineage>
        <taxon>Eukaryota</taxon>
        <taxon>Metazoa</taxon>
        <taxon>Ecdysozoa</taxon>
        <taxon>Nematoda</taxon>
        <taxon>Chromadorea</taxon>
        <taxon>Rhabditida</taxon>
        <taxon>Rhabditina</taxon>
        <taxon>Rhabditomorpha</taxon>
        <taxon>Strongyloidea</taxon>
        <taxon>Ancylostomatidae</taxon>
        <taxon>Bunostominae</taxon>
        <taxon>Necator</taxon>
    </lineage>
</organism>
<feature type="compositionally biased region" description="Basic and acidic residues" evidence="1">
    <location>
        <begin position="61"/>
        <end position="70"/>
    </location>
</feature>
<sequence length="84" mass="10208">MLIEERARYALKTEEWQESDFVDRKKVLSKRNSSFRFDRRVDWNAFRSERTVHVNGWSAKKQRESKENGPVRRRRQRGKKSPAL</sequence>
<evidence type="ECO:0000256" key="1">
    <source>
        <dbReference type="SAM" id="MobiDB-lite"/>
    </source>
</evidence>
<feature type="compositionally biased region" description="Basic residues" evidence="1">
    <location>
        <begin position="71"/>
        <end position="84"/>
    </location>
</feature>
<keyword evidence="3" id="KW-1185">Reference proteome</keyword>
<name>W2T848_NECAM</name>
<proteinExistence type="predicted"/>
<dbReference type="Proteomes" id="UP000053676">
    <property type="component" value="Unassembled WGS sequence"/>
</dbReference>
<evidence type="ECO:0000313" key="3">
    <source>
        <dbReference type="Proteomes" id="UP000053676"/>
    </source>
</evidence>
<gene>
    <name evidence="2" type="ORF">NECAME_10809</name>
</gene>
<reference evidence="3" key="1">
    <citation type="journal article" date="2014" name="Nat. Genet.">
        <title>Genome of the human hookworm Necator americanus.</title>
        <authorList>
            <person name="Tang Y.T."/>
            <person name="Gao X."/>
            <person name="Rosa B.A."/>
            <person name="Abubucker S."/>
            <person name="Hallsworth-Pepin K."/>
            <person name="Martin J."/>
            <person name="Tyagi R."/>
            <person name="Heizer E."/>
            <person name="Zhang X."/>
            <person name="Bhonagiri-Palsikar V."/>
            <person name="Minx P."/>
            <person name="Warren W.C."/>
            <person name="Wang Q."/>
            <person name="Zhan B."/>
            <person name="Hotez P.J."/>
            <person name="Sternberg P.W."/>
            <person name="Dougall A."/>
            <person name="Gaze S.T."/>
            <person name="Mulvenna J."/>
            <person name="Sotillo J."/>
            <person name="Ranganathan S."/>
            <person name="Rabelo E.M."/>
            <person name="Wilson R.K."/>
            <person name="Felgner P.L."/>
            <person name="Bethony J."/>
            <person name="Hawdon J.M."/>
            <person name="Gasser R.B."/>
            <person name="Loukas A."/>
            <person name="Mitreva M."/>
        </authorList>
    </citation>
    <scope>NUCLEOTIDE SEQUENCE [LARGE SCALE GENOMIC DNA]</scope>
</reference>
<protein>
    <submittedName>
        <fullName evidence="2">Uncharacterized protein</fullName>
    </submittedName>
</protein>